<protein>
    <recommendedName>
        <fullName evidence="5">Lipoprotein</fullName>
    </recommendedName>
</protein>
<dbReference type="AlphaFoldDB" id="A0A239HQZ8"/>
<keyword evidence="2" id="KW-0732">Signal</keyword>
<feature type="compositionally biased region" description="Low complexity" evidence="1">
    <location>
        <begin position="29"/>
        <end position="40"/>
    </location>
</feature>
<reference evidence="3 4" key="1">
    <citation type="submission" date="2017-06" db="EMBL/GenBank/DDBJ databases">
        <authorList>
            <person name="Kim H.J."/>
            <person name="Triplett B.A."/>
        </authorList>
    </citation>
    <scope>NUCLEOTIDE SEQUENCE [LARGE SCALE GENOMIC DNA]</scope>
    <source>
        <strain evidence="3 4">DSM 44715</strain>
    </source>
</reference>
<proteinExistence type="predicted"/>
<feature type="signal peptide" evidence="2">
    <location>
        <begin position="1"/>
        <end position="21"/>
    </location>
</feature>
<accession>A0A239HQZ8</accession>
<organism evidence="3 4">
    <name type="scientific">Actinomadura meyerae</name>
    <dbReference type="NCBI Taxonomy" id="240840"/>
    <lineage>
        <taxon>Bacteria</taxon>
        <taxon>Bacillati</taxon>
        <taxon>Actinomycetota</taxon>
        <taxon>Actinomycetes</taxon>
        <taxon>Streptosporangiales</taxon>
        <taxon>Thermomonosporaceae</taxon>
        <taxon>Actinomadura</taxon>
    </lineage>
</organism>
<name>A0A239HQZ8_9ACTN</name>
<dbReference type="EMBL" id="FZOR01000010">
    <property type="protein sequence ID" value="SNS83605.1"/>
    <property type="molecule type" value="Genomic_DNA"/>
</dbReference>
<dbReference type="Proteomes" id="UP000198318">
    <property type="component" value="Unassembled WGS sequence"/>
</dbReference>
<dbReference type="PROSITE" id="PS51257">
    <property type="entry name" value="PROKAR_LIPOPROTEIN"/>
    <property type="match status" value="1"/>
</dbReference>
<keyword evidence="4" id="KW-1185">Reference proteome</keyword>
<feature type="chain" id="PRO_5039295552" description="Lipoprotein" evidence="2">
    <location>
        <begin position="22"/>
        <end position="167"/>
    </location>
</feature>
<evidence type="ECO:0000313" key="4">
    <source>
        <dbReference type="Proteomes" id="UP000198318"/>
    </source>
</evidence>
<sequence length="167" mass="17647">MRLRILAALPLALALALTGCGSDDGGDTGVASAGGAKQEGAAGGAKPNPDEMGVKFAQCMREHGVDMEDPKPGKGVQLKVKGKKEIVEKAMEACRQYNPQANATGAPDPEMQERAREHAECMRQHGVEAFPDPKPGQRGIRIDGKVGQDPDFEAAEQECQKILQGGK</sequence>
<evidence type="ECO:0000256" key="2">
    <source>
        <dbReference type="SAM" id="SignalP"/>
    </source>
</evidence>
<feature type="compositionally biased region" description="Basic and acidic residues" evidence="1">
    <location>
        <begin position="111"/>
        <end position="126"/>
    </location>
</feature>
<evidence type="ECO:0000256" key="1">
    <source>
        <dbReference type="SAM" id="MobiDB-lite"/>
    </source>
</evidence>
<dbReference type="OrthoDB" id="7949713at2"/>
<feature type="region of interest" description="Disordered" evidence="1">
    <location>
        <begin position="26"/>
        <end position="52"/>
    </location>
</feature>
<evidence type="ECO:0008006" key="5">
    <source>
        <dbReference type="Google" id="ProtNLM"/>
    </source>
</evidence>
<gene>
    <name evidence="3" type="ORF">SAMN05443665_101097</name>
</gene>
<dbReference type="RefSeq" id="WP_089326265.1">
    <property type="nucleotide sequence ID" value="NZ_FZOR01000010.1"/>
</dbReference>
<evidence type="ECO:0000313" key="3">
    <source>
        <dbReference type="EMBL" id="SNS83605.1"/>
    </source>
</evidence>
<feature type="region of interest" description="Disordered" evidence="1">
    <location>
        <begin position="97"/>
        <end position="151"/>
    </location>
</feature>